<accession>A0A1J5IHE0</accession>
<dbReference type="InterPro" id="IPR001509">
    <property type="entry name" value="Epimerase_deHydtase"/>
</dbReference>
<dbReference type="InterPro" id="IPR036291">
    <property type="entry name" value="NAD(P)-bd_dom_sf"/>
</dbReference>
<feature type="domain" description="NAD-dependent epimerase/dehydratase" evidence="2">
    <location>
        <begin position="9"/>
        <end position="191"/>
    </location>
</feature>
<evidence type="ECO:0000259" key="2">
    <source>
        <dbReference type="Pfam" id="PF01370"/>
    </source>
</evidence>
<evidence type="ECO:0000313" key="4">
    <source>
        <dbReference type="Proteomes" id="UP000183245"/>
    </source>
</evidence>
<dbReference type="Pfam" id="PF01370">
    <property type="entry name" value="Epimerase"/>
    <property type="match status" value="1"/>
</dbReference>
<dbReference type="AlphaFoldDB" id="A0A1J5IHE0"/>
<sequence>MIRVFDPDKYRLLILRRSTTKLDRIADLVDQVEFVDRESRTIDDLFAEERIDTVLHCATTYSTTPGETGAVIASNLSLPLQLLETGCRHHLTTFINIDTVIDNCHSSYSLSKRQFREWLQFYAPQLTAINFSLANFYGPHDDPDKFVAGILQALLTGADHIDLTSGEQKRDFIFIDDVLTAFGTVLNKSADLGSEYHPFEVGTGDLISIRDFVERLKQASGNTSTELRFGAVAQRTCEVMEPAVDLHAMERLGWKARCSLAEGITKTIAEEKKARHQ</sequence>
<organism evidence="3 4">
    <name type="scientific">Candidatus Wirthbacteria bacterium CG2_30_54_11</name>
    <dbReference type="NCBI Taxonomy" id="1817892"/>
    <lineage>
        <taxon>Bacteria</taxon>
        <taxon>Candidatus Wirthbacteria</taxon>
    </lineage>
</organism>
<proteinExistence type="inferred from homology"/>
<reference evidence="3 4" key="1">
    <citation type="journal article" date="2016" name="Environ. Microbiol.">
        <title>Genomic resolution of a cold subsurface aquifer community provides metabolic insights for novel microbes adapted to high CO concentrations.</title>
        <authorList>
            <person name="Probst A.J."/>
            <person name="Castelle C.J."/>
            <person name="Singh A."/>
            <person name="Brown C.T."/>
            <person name="Anantharaman K."/>
            <person name="Sharon I."/>
            <person name="Hug L.A."/>
            <person name="Burstein D."/>
            <person name="Emerson J.B."/>
            <person name="Thomas B.C."/>
            <person name="Banfield J.F."/>
        </authorList>
    </citation>
    <scope>NUCLEOTIDE SEQUENCE [LARGE SCALE GENOMIC DNA]</scope>
    <source>
        <strain evidence="3">CG2_30_54_11</strain>
    </source>
</reference>
<comment type="caution">
    <text evidence="3">The sequence shown here is derived from an EMBL/GenBank/DDBJ whole genome shotgun (WGS) entry which is preliminary data.</text>
</comment>
<dbReference type="STRING" id="1817892.AUK40_04850"/>
<name>A0A1J5IHE0_9BACT</name>
<dbReference type="EMBL" id="MNZT01000083">
    <property type="protein sequence ID" value="OIP96501.1"/>
    <property type="molecule type" value="Genomic_DNA"/>
</dbReference>
<dbReference type="SUPFAM" id="SSF51735">
    <property type="entry name" value="NAD(P)-binding Rossmann-fold domains"/>
    <property type="match status" value="1"/>
</dbReference>
<gene>
    <name evidence="3" type="ORF">AUK40_04850</name>
</gene>
<dbReference type="PANTHER" id="PTHR43000">
    <property type="entry name" value="DTDP-D-GLUCOSE 4,6-DEHYDRATASE-RELATED"/>
    <property type="match status" value="1"/>
</dbReference>
<protein>
    <recommendedName>
        <fullName evidence="2">NAD-dependent epimerase/dehydratase domain-containing protein</fullName>
    </recommendedName>
</protein>
<dbReference type="Proteomes" id="UP000183245">
    <property type="component" value="Unassembled WGS sequence"/>
</dbReference>
<comment type="similarity">
    <text evidence="1">Belongs to the NAD(P)-dependent epimerase/dehydratase family.</text>
</comment>
<evidence type="ECO:0000313" key="3">
    <source>
        <dbReference type="EMBL" id="OIP96501.1"/>
    </source>
</evidence>
<dbReference type="Gene3D" id="3.40.50.720">
    <property type="entry name" value="NAD(P)-binding Rossmann-like Domain"/>
    <property type="match status" value="1"/>
</dbReference>
<evidence type="ECO:0000256" key="1">
    <source>
        <dbReference type="ARBA" id="ARBA00007637"/>
    </source>
</evidence>